<gene>
    <name evidence="2" type="ORF">OSTQU699_LOCUS4772</name>
</gene>
<organism evidence="2 3">
    <name type="scientific">Ostreobium quekettii</name>
    <dbReference type="NCBI Taxonomy" id="121088"/>
    <lineage>
        <taxon>Eukaryota</taxon>
        <taxon>Viridiplantae</taxon>
        <taxon>Chlorophyta</taxon>
        <taxon>core chlorophytes</taxon>
        <taxon>Ulvophyceae</taxon>
        <taxon>TCBD clade</taxon>
        <taxon>Bryopsidales</taxon>
        <taxon>Ostreobineae</taxon>
        <taxon>Ostreobiaceae</taxon>
        <taxon>Ostreobium</taxon>
    </lineage>
</organism>
<reference evidence="2" key="1">
    <citation type="submission" date="2020-12" db="EMBL/GenBank/DDBJ databases">
        <authorList>
            <person name="Iha C."/>
        </authorList>
    </citation>
    <scope>NUCLEOTIDE SEQUENCE</scope>
</reference>
<comment type="caution">
    <text evidence="2">The sequence shown here is derived from an EMBL/GenBank/DDBJ whole genome shotgun (WGS) entry which is preliminary data.</text>
</comment>
<dbReference type="InterPro" id="IPR036322">
    <property type="entry name" value="WD40_repeat_dom_sf"/>
</dbReference>
<protein>
    <submittedName>
        <fullName evidence="2">Uncharacterized protein</fullName>
    </submittedName>
</protein>
<proteinExistence type="predicted"/>
<dbReference type="SUPFAM" id="SSF50978">
    <property type="entry name" value="WD40 repeat-like"/>
    <property type="match status" value="1"/>
</dbReference>
<keyword evidence="3" id="KW-1185">Reference proteome</keyword>
<sequence length="451" mass="48921">MDRRDPAAFNSASLGAMRCRYERNDADTEETLPKKLSKLLLVRQAAQWRLCGASQRGPGGNSKETDVETNIGPGTGQADGWIELEPKFPVEAVKLTASFRYMCLCLGQQPTEADTGMHCLHLILLQICTVNLQQPPSLVGWTPAFTESPQGQALPNLDGCFEVLETRCGPMVALCGGISVSQQSSQPWQHTVTILAPKDQRLQARTILEADGGVLWCLKCSDEDLYAAGDDGQGQIWHVSKDWKTSRSKLPLQQARCHGYALDIIVMLRVAEVDNGTLLVGLSSLGSLAVWNSQSGCLLTAVHHATCHVRDLQVVDAPRLAARNRRSRGSDADDHALDAQPLVLVAIITRHSAPSQGPRLAAALLRHGILDVGEPFALQGVCQMDVSQDNGLVTDSHGRMHVWNIAKGCTVWTSECLPDSRMTAAKLSAEHGIAVAATADGRISLHRWLKE</sequence>
<feature type="region of interest" description="Disordered" evidence="1">
    <location>
        <begin position="53"/>
        <end position="78"/>
    </location>
</feature>
<dbReference type="Gene3D" id="2.130.10.10">
    <property type="entry name" value="YVTN repeat-like/Quinoprotein amine dehydrogenase"/>
    <property type="match status" value="1"/>
</dbReference>
<accession>A0A8S1IW83</accession>
<evidence type="ECO:0000313" key="2">
    <source>
        <dbReference type="EMBL" id="CAD7699413.1"/>
    </source>
</evidence>
<dbReference type="Proteomes" id="UP000708148">
    <property type="component" value="Unassembled WGS sequence"/>
</dbReference>
<name>A0A8S1IW83_9CHLO</name>
<evidence type="ECO:0000256" key="1">
    <source>
        <dbReference type="SAM" id="MobiDB-lite"/>
    </source>
</evidence>
<evidence type="ECO:0000313" key="3">
    <source>
        <dbReference type="Proteomes" id="UP000708148"/>
    </source>
</evidence>
<dbReference type="EMBL" id="CAJHUC010001015">
    <property type="protein sequence ID" value="CAD7699413.1"/>
    <property type="molecule type" value="Genomic_DNA"/>
</dbReference>
<dbReference type="AlphaFoldDB" id="A0A8S1IW83"/>
<dbReference type="InterPro" id="IPR015943">
    <property type="entry name" value="WD40/YVTN_repeat-like_dom_sf"/>
</dbReference>